<reference evidence="2" key="1">
    <citation type="submission" date="2015-01" db="EMBL/GenBank/DDBJ databases">
        <title>The Genome Sequence of Cladophialophora bantiana CBS 173.52.</title>
        <authorList>
            <consortium name="The Broad Institute Genomics Platform"/>
            <person name="Cuomo C."/>
            <person name="de Hoog S."/>
            <person name="Gorbushina A."/>
            <person name="Stielow B."/>
            <person name="Teixiera M."/>
            <person name="Abouelleil A."/>
            <person name="Chapman S.B."/>
            <person name="Priest M."/>
            <person name="Young S.K."/>
            <person name="Wortman J."/>
            <person name="Nusbaum C."/>
            <person name="Birren B."/>
        </authorList>
    </citation>
    <scope>NUCLEOTIDE SEQUENCE [LARGE SCALE GENOMIC DNA]</scope>
    <source>
        <strain evidence="2">CBS 173.52</strain>
    </source>
</reference>
<organism evidence="2 3">
    <name type="scientific">Cladophialophora bantiana (strain ATCC 10958 / CBS 173.52 / CDC B-1940 / NIH 8579)</name>
    <name type="common">Xylohypha bantiana</name>
    <dbReference type="NCBI Taxonomy" id="1442370"/>
    <lineage>
        <taxon>Eukaryota</taxon>
        <taxon>Fungi</taxon>
        <taxon>Dikarya</taxon>
        <taxon>Ascomycota</taxon>
        <taxon>Pezizomycotina</taxon>
        <taxon>Eurotiomycetes</taxon>
        <taxon>Chaetothyriomycetidae</taxon>
        <taxon>Chaetothyriales</taxon>
        <taxon>Herpotrichiellaceae</taxon>
        <taxon>Cladophialophora</taxon>
    </lineage>
</organism>
<dbReference type="AlphaFoldDB" id="A0A0D2I6M8"/>
<accession>A0A0D2I6M8</accession>
<sequence length="188" mass="20260">MAASNSMASNPMLPLPTTSMPPPSAYGQSPLRRPSFDTRPKPTFAMPTPRPAQPAAPLPNQPSLQRPMTPDTEKSLTLPPLRLFGASGQKLDPLVPRYNMPAPTATKRSFSPGSYNQNTSLKDGARPGLPPARCPPPPPPSGNDIIEPDVGGDDDDDEEAELFADALIYTRADGTKSYRYRPGASYFR</sequence>
<evidence type="ECO:0000313" key="3">
    <source>
        <dbReference type="Proteomes" id="UP000053789"/>
    </source>
</evidence>
<dbReference type="VEuPathDB" id="FungiDB:Z519_06326"/>
<evidence type="ECO:0000313" key="2">
    <source>
        <dbReference type="EMBL" id="KIW92479.1"/>
    </source>
</evidence>
<gene>
    <name evidence="2" type="ORF">Z519_06326</name>
</gene>
<dbReference type="Proteomes" id="UP000053789">
    <property type="component" value="Unassembled WGS sequence"/>
</dbReference>
<feature type="compositionally biased region" description="Pro residues" evidence="1">
    <location>
        <begin position="128"/>
        <end position="141"/>
    </location>
</feature>
<name>A0A0D2I6M8_CLAB1</name>
<proteinExistence type="predicted"/>
<dbReference type="RefSeq" id="XP_016619148.1">
    <property type="nucleotide sequence ID" value="XM_016764066.1"/>
</dbReference>
<feature type="region of interest" description="Disordered" evidence="1">
    <location>
        <begin position="1"/>
        <end position="158"/>
    </location>
</feature>
<dbReference type="GeneID" id="27699254"/>
<evidence type="ECO:0000256" key="1">
    <source>
        <dbReference type="SAM" id="MobiDB-lite"/>
    </source>
</evidence>
<feature type="compositionally biased region" description="Acidic residues" evidence="1">
    <location>
        <begin position="146"/>
        <end position="158"/>
    </location>
</feature>
<keyword evidence="3" id="KW-1185">Reference proteome</keyword>
<dbReference type="HOGENOM" id="CLU_1440899_0_0_1"/>
<feature type="compositionally biased region" description="Pro residues" evidence="1">
    <location>
        <begin position="48"/>
        <end position="60"/>
    </location>
</feature>
<protein>
    <submittedName>
        <fullName evidence="2">Uncharacterized protein</fullName>
    </submittedName>
</protein>
<feature type="compositionally biased region" description="Polar residues" evidence="1">
    <location>
        <begin position="106"/>
        <end position="121"/>
    </location>
</feature>
<dbReference type="EMBL" id="KN846988">
    <property type="protein sequence ID" value="KIW92479.1"/>
    <property type="molecule type" value="Genomic_DNA"/>
</dbReference>